<feature type="compositionally biased region" description="Polar residues" evidence="1">
    <location>
        <begin position="12"/>
        <end position="25"/>
    </location>
</feature>
<proteinExistence type="predicted"/>
<dbReference type="Proteomes" id="UP000175968">
    <property type="component" value="Chromosome"/>
</dbReference>
<evidence type="ECO:0000256" key="1">
    <source>
        <dbReference type="SAM" id="MobiDB-lite"/>
    </source>
</evidence>
<keyword evidence="2" id="KW-0812">Transmembrane</keyword>
<dbReference type="RefSeq" id="WP_035637833.1">
    <property type="nucleotide sequence ID" value="NZ_CP017479.1"/>
</dbReference>
<feature type="transmembrane region" description="Helical" evidence="2">
    <location>
        <begin position="61"/>
        <end position="78"/>
    </location>
</feature>
<sequence>MPDNTDEEHLDNSMNAQPENSTGETIATLETVAINTNQETENMEVHHHPDLHHKPKKWKEYFLEFVMIFLAVTLGFFAESYREHLVENKKEVEYMHSLIQDLKADTALMTQSIKFNKGICRADSLLLTLLNAPTKDSQTLHKLFQLNENSKNFYPQINDSKTFDQLNSSGDYRFIKNEQVRNSIAKYYQHISMAKAFATEIQSNLQLTYNISYKIFDQYAFDNKANTTVPLITNDVALLKEYSNNLYNLELSYKMYCEQNMEHLKKEAVNLTSLLEKEYP</sequence>
<protein>
    <submittedName>
        <fullName evidence="3">Uncharacterized protein</fullName>
    </submittedName>
</protein>
<dbReference type="EMBL" id="CP017479">
    <property type="protein sequence ID" value="AOW10413.1"/>
    <property type="molecule type" value="Genomic_DNA"/>
</dbReference>
<keyword evidence="2" id="KW-0472">Membrane</keyword>
<gene>
    <name evidence="3" type="ORF">EM308_13385</name>
</gene>
<feature type="region of interest" description="Disordered" evidence="1">
    <location>
        <begin position="1"/>
        <end position="25"/>
    </location>
</feature>
<name>A0AAC9I7B8_9FLAO</name>
<organism evidence="3 4">
    <name type="scientific">Flavobacterium gilvum</name>
    <dbReference type="NCBI Taxonomy" id="1492737"/>
    <lineage>
        <taxon>Bacteria</taxon>
        <taxon>Pseudomonadati</taxon>
        <taxon>Bacteroidota</taxon>
        <taxon>Flavobacteriia</taxon>
        <taxon>Flavobacteriales</taxon>
        <taxon>Flavobacteriaceae</taxon>
        <taxon>Flavobacterium</taxon>
    </lineage>
</organism>
<dbReference type="KEGG" id="fgl:EM308_13385"/>
<evidence type="ECO:0000256" key="2">
    <source>
        <dbReference type="SAM" id="Phobius"/>
    </source>
</evidence>
<evidence type="ECO:0000313" key="4">
    <source>
        <dbReference type="Proteomes" id="UP000175968"/>
    </source>
</evidence>
<dbReference type="AlphaFoldDB" id="A0AAC9I7B8"/>
<accession>A0AAC9I7B8</accession>
<keyword evidence="4" id="KW-1185">Reference proteome</keyword>
<reference evidence="3 4" key="1">
    <citation type="submission" date="2016-10" db="EMBL/GenBank/DDBJ databases">
        <title>Flavobacterium gilvum sp. nov., isolated from stream water.</title>
        <authorList>
            <person name="Shin S.-K."/>
            <person name="Cho Y.-J."/>
            <person name="Yi H."/>
        </authorList>
    </citation>
    <scope>NUCLEOTIDE SEQUENCE [LARGE SCALE GENOMIC DNA]</scope>
    <source>
        <strain evidence="3 4">EM1308</strain>
    </source>
</reference>
<keyword evidence="2" id="KW-1133">Transmembrane helix</keyword>
<evidence type="ECO:0000313" key="3">
    <source>
        <dbReference type="EMBL" id="AOW10413.1"/>
    </source>
</evidence>